<gene>
    <name evidence="1" type="ORF">JI435_400940</name>
</gene>
<accession>A0A7U2EQA2</accession>
<name>A0A7U2EQA2_PHANO</name>
<dbReference type="Proteomes" id="UP000663193">
    <property type="component" value="Chromosome 1"/>
</dbReference>
<dbReference type="EMBL" id="CP069023">
    <property type="protein sequence ID" value="QRC91073.1"/>
    <property type="molecule type" value="Genomic_DNA"/>
</dbReference>
<organism evidence="1 2">
    <name type="scientific">Phaeosphaeria nodorum (strain SN15 / ATCC MYA-4574 / FGSC 10173)</name>
    <name type="common">Glume blotch fungus</name>
    <name type="synonym">Parastagonospora nodorum</name>
    <dbReference type="NCBI Taxonomy" id="321614"/>
    <lineage>
        <taxon>Eukaryota</taxon>
        <taxon>Fungi</taxon>
        <taxon>Dikarya</taxon>
        <taxon>Ascomycota</taxon>
        <taxon>Pezizomycotina</taxon>
        <taxon>Dothideomycetes</taxon>
        <taxon>Pleosporomycetidae</taxon>
        <taxon>Pleosporales</taxon>
        <taxon>Pleosporineae</taxon>
        <taxon>Phaeosphaeriaceae</taxon>
        <taxon>Parastagonospora</taxon>
    </lineage>
</organism>
<evidence type="ECO:0000313" key="2">
    <source>
        <dbReference type="Proteomes" id="UP000663193"/>
    </source>
</evidence>
<proteinExistence type="predicted"/>
<keyword evidence="2" id="KW-1185">Reference proteome</keyword>
<sequence length="105" mass="11961">MDEHGPFKHVLQLMEVLITPWFWSDLCGRVMSVVAEISEVAVQHKFQLRWSSVLPHLTEGGSRRGRDWGDCVESRTLMISMSSGLLQARDVVEDGDQIVNFESCR</sequence>
<protein>
    <submittedName>
        <fullName evidence="1">Uncharacterized protein</fullName>
    </submittedName>
</protein>
<evidence type="ECO:0000313" key="1">
    <source>
        <dbReference type="EMBL" id="QRC91073.1"/>
    </source>
</evidence>
<dbReference type="VEuPathDB" id="FungiDB:JI435_400940"/>
<reference evidence="2" key="1">
    <citation type="journal article" date="2021" name="BMC Genomics">
        <title>Chromosome-level genome assembly and manually-curated proteome of model necrotroph Parastagonospora nodorum Sn15 reveals a genome-wide trove of candidate effector homologs, and redundancy of virulence-related functions within an accessory chromosome.</title>
        <authorList>
            <person name="Bertazzoni S."/>
            <person name="Jones D.A.B."/>
            <person name="Phan H.T."/>
            <person name="Tan K.-C."/>
            <person name="Hane J.K."/>
        </authorList>
    </citation>
    <scope>NUCLEOTIDE SEQUENCE [LARGE SCALE GENOMIC DNA]</scope>
    <source>
        <strain evidence="2">SN15 / ATCC MYA-4574 / FGSC 10173)</strain>
    </source>
</reference>
<dbReference type="AlphaFoldDB" id="A0A7U2EQA2"/>